<dbReference type="GO" id="GO:0006402">
    <property type="term" value="P:mRNA catabolic process"/>
    <property type="evidence" value="ECO:0007669"/>
    <property type="project" value="InterPro"/>
</dbReference>
<dbReference type="InterPro" id="IPR020568">
    <property type="entry name" value="Ribosomal_Su5_D2-typ_SF"/>
</dbReference>
<dbReference type="SUPFAM" id="SSF46915">
    <property type="entry name" value="Polynucleotide phosphorylase/guanosine pentaphosphate synthase (PNPase/GPSI), domain 3"/>
    <property type="match status" value="1"/>
</dbReference>
<proteinExistence type="predicted"/>
<dbReference type="InterPro" id="IPR001247">
    <property type="entry name" value="ExoRNase_PH_dom1"/>
</dbReference>
<dbReference type="SUPFAM" id="SSF54211">
    <property type="entry name" value="Ribosomal protein S5 domain 2-like"/>
    <property type="match status" value="1"/>
</dbReference>
<evidence type="ECO:0000313" key="4">
    <source>
        <dbReference type="EMBL" id="GAG01646.1"/>
    </source>
</evidence>
<keyword evidence="1" id="KW-0694">RNA-binding</keyword>
<dbReference type="PANTHER" id="PTHR11252:SF0">
    <property type="entry name" value="POLYRIBONUCLEOTIDE NUCLEOTIDYLTRANSFERASE 1, MITOCHONDRIAL"/>
    <property type="match status" value="1"/>
</dbReference>
<dbReference type="GO" id="GO:0005829">
    <property type="term" value="C:cytosol"/>
    <property type="evidence" value="ECO:0007669"/>
    <property type="project" value="TreeGrafter"/>
</dbReference>
<evidence type="ECO:0000259" key="2">
    <source>
        <dbReference type="Pfam" id="PF01138"/>
    </source>
</evidence>
<evidence type="ECO:0000259" key="3">
    <source>
        <dbReference type="Pfam" id="PF03726"/>
    </source>
</evidence>
<dbReference type="InterPro" id="IPR012162">
    <property type="entry name" value="PNPase"/>
</dbReference>
<evidence type="ECO:0000256" key="1">
    <source>
        <dbReference type="ARBA" id="ARBA00022884"/>
    </source>
</evidence>
<reference evidence="4" key="1">
    <citation type="journal article" date="2014" name="Front. Microbiol.">
        <title>High frequency of phylogenetically diverse reductive dehalogenase-homologous genes in deep subseafloor sedimentary metagenomes.</title>
        <authorList>
            <person name="Kawai M."/>
            <person name="Futagami T."/>
            <person name="Toyoda A."/>
            <person name="Takaki Y."/>
            <person name="Nishi S."/>
            <person name="Hori S."/>
            <person name="Arai W."/>
            <person name="Tsubouchi T."/>
            <person name="Morono Y."/>
            <person name="Uchiyama I."/>
            <person name="Ito T."/>
            <person name="Fujiyama A."/>
            <person name="Inagaki F."/>
            <person name="Takami H."/>
        </authorList>
    </citation>
    <scope>NUCLEOTIDE SEQUENCE</scope>
    <source>
        <strain evidence="4">Expedition CK06-06</strain>
    </source>
</reference>
<comment type="caution">
    <text evidence="4">The sequence shown here is derived from an EMBL/GenBank/DDBJ whole genome shotgun (WGS) entry which is preliminary data.</text>
</comment>
<dbReference type="EMBL" id="BARS01026528">
    <property type="protein sequence ID" value="GAG01646.1"/>
    <property type="molecule type" value="Genomic_DNA"/>
</dbReference>
<feature type="domain" description="Polyribonucleotide nucleotidyltransferase RNA-binding" evidence="3">
    <location>
        <begin position="25"/>
        <end position="102"/>
    </location>
</feature>
<organism evidence="4">
    <name type="scientific">marine sediment metagenome</name>
    <dbReference type="NCBI Taxonomy" id="412755"/>
    <lineage>
        <taxon>unclassified sequences</taxon>
        <taxon>metagenomes</taxon>
        <taxon>ecological metagenomes</taxon>
    </lineage>
</organism>
<dbReference type="PANTHER" id="PTHR11252">
    <property type="entry name" value="POLYRIBONUCLEOTIDE NUCLEOTIDYLTRANSFERASE"/>
    <property type="match status" value="1"/>
</dbReference>
<accession>X0VM81</accession>
<dbReference type="InterPro" id="IPR015848">
    <property type="entry name" value="PNPase_PH_RNA-bd_bac/org-type"/>
</dbReference>
<dbReference type="GO" id="GO:0003723">
    <property type="term" value="F:RNA binding"/>
    <property type="evidence" value="ECO:0007669"/>
    <property type="project" value="UniProtKB-KW"/>
</dbReference>
<dbReference type="InterPro" id="IPR027408">
    <property type="entry name" value="PNPase/RNase_PH_dom_sf"/>
</dbReference>
<protein>
    <submittedName>
        <fullName evidence="4">Uncharacterized protein</fullName>
    </submittedName>
</protein>
<dbReference type="GO" id="GO:0004654">
    <property type="term" value="F:polyribonucleotide nucleotidyltransferase activity"/>
    <property type="evidence" value="ECO:0007669"/>
    <property type="project" value="InterPro"/>
</dbReference>
<dbReference type="Pfam" id="PF01138">
    <property type="entry name" value="RNase_PH"/>
    <property type="match status" value="1"/>
</dbReference>
<feature type="domain" description="Exoribonuclease phosphorolytic" evidence="2">
    <location>
        <begin position="105"/>
        <end position="238"/>
    </location>
</feature>
<dbReference type="AlphaFoldDB" id="X0VM81"/>
<dbReference type="GO" id="GO:0006396">
    <property type="term" value="P:RNA processing"/>
    <property type="evidence" value="ECO:0007669"/>
    <property type="project" value="InterPro"/>
</dbReference>
<sequence length="266" mass="29722">LQFKLKESNGMPKRIFTPPQKDPELVTALNAQASERMREAILIPEITSRQDALRELKAEIFEALGEDYIDRKAEVYEILKDILKQISRDLILKENRRIDNRKFDEIRPITCEVGLLPRPHGSALFTRGETQVLGVLTLGSGQDEQRVETLYGEEFRQFMLHYNFPPYSVGETRRISGPSRRDIGHGGLSTRAIQKILPDKETFDYTIRLVSEVLESNGSSSMGTVCSCCMALMDGGVPIKAPVAGIAMGLVKEGDQVVILSDILGD</sequence>
<gene>
    <name evidence="4" type="ORF">S01H1_41797</name>
</gene>
<feature type="non-terminal residue" evidence="4">
    <location>
        <position position="1"/>
    </location>
</feature>
<dbReference type="GO" id="GO:0000175">
    <property type="term" value="F:3'-5'-RNA exonuclease activity"/>
    <property type="evidence" value="ECO:0007669"/>
    <property type="project" value="TreeGrafter"/>
</dbReference>
<feature type="non-terminal residue" evidence="4">
    <location>
        <position position="266"/>
    </location>
</feature>
<dbReference type="Pfam" id="PF03726">
    <property type="entry name" value="PNPase"/>
    <property type="match status" value="1"/>
</dbReference>
<dbReference type="Gene3D" id="3.30.230.70">
    <property type="entry name" value="GHMP Kinase, N-terminal domain"/>
    <property type="match status" value="1"/>
</dbReference>
<name>X0VM81_9ZZZZ</name>
<dbReference type="InterPro" id="IPR036456">
    <property type="entry name" value="PNPase_PH_RNA-bd_sf"/>
</dbReference>